<feature type="region of interest" description="Disordered" evidence="1">
    <location>
        <begin position="22"/>
        <end position="47"/>
    </location>
</feature>
<organism evidence="2 3">
    <name type="scientific">Ramazzottius varieornatus</name>
    <name type="common">Water bear</name>
    <name type="synonym">Tardigrade</name>
    <dbReference type="NCBI Taxonomy" id="947166"/>
    <lineage>
        <taxon>Eukaryota</taxon>
        <taxon>Metazoa</taxon>
        <taxon>Ecdysozoa</taxon>
        <taxon>Tardigrada</taxon>
        <taxon>Eutardigrada</taxon>
        <taxon>Parachela</taxon>
        <taxon>Hypsibioidea</taxon>
        <taxon>Ramazzottiidae</taxon>
        <taxon>Ramazzottius</taxon>
    </lineage>
</organism>
<reference evidence="2 3" key="1">
    <citation type="journal article" date="2016" name="Nat. Commun.">
        <title>Extremotolerant tardigrade genome and improved radiotolerance of human cultured cells by tardigrade-unique protein.</title>
        <authorList>
            <person name="Hashimoto T."/>
            <person name="Horikawa D.D."/>
            <person name="Saito Y."/>
            <person name="Kuwahara H."/>
            <person name="Kozuka-Hata H."/>
            <person name="Shin-I T."/>
            <person name="Minakuchi Y."/>
            <person name="Ohishi K."/>
            <person name="Motoyama A."/>
            <person name="Aizu T."/>
            <person name="Enomoto A."/>
            <person name="Kondo K."/>
            <person name="Tanaka S."/>
            <person name="Hara Y."/>
            <person name="Koshikawa S."/>
            <person name="Sagara H."/>
            <person name="Miura T."/>
            <person name="Yokobori S."/>
            <person name="Miyagawa K."/>
            <person name="Suzuki Y."/>
            <person name="Kubo T."/>
            <person name="Oyama M."/>
            <person name="Kohara Y."/>
            <person name="Fujiyama A."/>
            <person name="Arakawa K."/>
            <person name="Katayama T."/>
            <person name="Toyoda A."/>
            <person name="Kunieda T."/>
        </authorList>
    </citation>
    <scope>NUCLEOTIDE SEQUENCE [LARGE SCALE GENOMIC DNA]</scope>
    <source>
        <strain evidence="2 3">YOKOZUNA-1</strain>
    </source>
</reference>
<name>A0A1D1VCG9_RAMVA</name>
<dbReference type="OrthoDB" id="2017893at2759"/>
<dbReference type="Proteomes" id="UP000186922">
    <property type="component" value="Unassembled WGS sequence"/>
</dbReference>
<evidence type="ECO:0000313" key="3">
    <source>
        <dbReference type="Proteomes" id="UP000186922"/>
    </source>
</evidence>
<dbReference type="InterPro" id="IPR029021">
    <property type="entry name" value="Prot-tyrosine_phosphatase-like"/>
</dbReference>
<evidence type="ECO:0000256" key="1">
    <source>
        <dbReference type="SAM" id="MobiDB-lite"/>
    </source>
</evidence>
<keyword evidence="3" id="KW-1185">Reference proteome</keyword>
<accession>A0A1D1VCG9</accession>
<gene>
    <name evidence="2" type="primary">RvY_09009-1</name>
    <name evidence="2" type="synonym">RvY_09009.1</name>
    <name evidence="2" type="ORF">RvY_09009</name>
</gene>
<comment type="caution">
    <text evidence="2">The sequence shown here is derived from an EMBL/GenBank/DDBJ whole genome shotgun (WGS) entry which is preliminary data.</text>
</comment>
<dbReference type="EMBL" id="BDGG01000004">
    <property type="protein sequence ID" value="GAU97772.1"/>
    <property type="molecule type" value="Genomic_DNA"/>
</dbReference>
<dbReference type="AlphaFoldDB" id="A0A1D1VCG9"/>
<protein>
    <submittedName>
        <fullName evidence="2">Uncharacterized protein</fullName>
    </submittedName>
</protein>
<sequence length="310" mass="34135">MNVIPRSDSGYKRISGSAANVRHGSFTNDNVSNSGTSTSSLRSSQNFSRASGEYTPLASEIWAAPTQQSSSAALQNRAAIYDSFITAKADLKSPQLGTTNSDLAARNVIRSRSFYNIKALGTPEQHQRAHSDDIVDLEDPDSAASVTDVRVNIQREKSLRLLRGVAPSPHLTSSRTPSGSISYIAWDDSFHGVTLPPLKIWTEEALLQFGHTAYHDENLSQITDYLYIGDIYAANNEHLLCRLNVDAIVDLSNLRPEDLRKLKACHIPCTCPVNANHQRAKLIIGVKNSEAEEIAAYFDEINRFIECKCV</sequence>
<dbReference type="Gene3D" id="3.90.190.10">
    <property type="entry name" value="Protein tyrosine phosphatase superfamily"/>
    <property type="match status" value="1"/>
</dbReference>
<evidence type="ECO:0000313" key="2">
    <source>
        <dbReference type="EMBL" id="GAU97772.1"/>
    </source>
</evidence>
<dbReference type="SUPFAM" id="SSF52799">
    <property type="entry name" value="(Phosphotyrosine protein) phosphatases II"/>
    <property type="match status" value="1"/>
</dbReference>
<feature type="compositionally biased region" description="Low complexity" evidence="1">
    <location>
        <begin position="27"/>
        <end position="47"/>
    </location>
</feature>
<proteinExistence type="predicted"/>